<reference evidence="2 3" key="1">
    <citation type="journal article" date="2019" name="Nat. Ecol. Evol.">
        <title>Megaphylogeny resolves global patterns of mushroom evolution.</title>
        <authorList>
            <person name="Varga T."/>
            <person name="Krizsan K."/>
            <person name="Foldi C."/>
            <person name="Dima B."/>
            <person name="Sanchez-Garcia M."/>
            <person name="Sanchez-Ramirez S."/>
            <person name="Szollosi G.J."/>
            <person name="Szarkandi J.G."/>
            <person name="Papp V."/>
            <person name="Albert L."/>
            <person name="Andreopoulos W."/>
            <person name="Angelini C."/>
            <person name="Antonin V."/>
            <person name="Barry K.W."/>
            <person name="Bougher N.L."/>
            <person name="Buchanan P."/>
            <person name="Buyck B."/>
            <person name="Bense V."/>
            <person name="Catcheside P."/>
            <person name="Chovatia M."/>
            <person name="Cooper J."/>
            <person name="Damon W."/>
            <person name="Desjardin D."/>
            <person name="Finy P."/>
            <person name="Geml J."/>
            <person name="Haridas S."/>
            <person name="Hughes K."/>
            <person name="Justo A."/>
            <person name="Karasinski D."/>
            <person name="Kautmanova I."/>
            <person name="Kiss B."/>
            <person name="Kocsube S."/>
            <person name="Kotiranta H."/>
            <person name="LaButti K.M."/>
            <person name="Lechner B.E."/>
            <person name="Liimatainen K."/>
            <person name="Lipzen A."/>
            <person name="Lukacs Z."/>
            <person name="Mihaltcheva S."/>
            <person name="Morgado L.N."/>
            <person name="Niskanen T."/>
            <person name="Noordeloos M.E."/>
            <person name="Ohm R.A."/>
            <person name="Ortiz-Santana B."/>
            <person name="Ovrebo C."/>
            <person name="Racz N."/>
            <person name="Riley R."/>
            <person name="Savchenko A."/>
            <person name="Shiryaev A."/>
            <person name="Soop K."/>
            <person name="Spirin V."/>
            <person name="Szebenyi C."/>
            <person name="Tomsovsky M."/>
            <person name="Tulloss R.E."/>
            <person name="Uehling J."/>
            <person name="Grigoriev I.V."/>
            <person name="Vagvolgyi C."/>
            <person name="Papp T."/>
            <person name="Martin F.M."/>
            <person name="Miettinen O."/>
            <person name="Hibbett D.S."/>
            <person name="Nagy L.G."/>
        </authorList>
    </citation>
    <scope>NUCLEOTIDE SEQUENCE [LARGE SCALE GENOMIC DNA]</scope>
    <source>
        <strain evidence="2 3">CBS 962.96</strain>
    </source>
</reference>
<name>A0A4S8M359_DENBC</name>
<protein>
    <submittedName>
        <fullName evidence="2">Uncharacterized protein</fullName>
    </submittedName>
</protein>
<feature type="signal peptide" evidence="1">
    <location>
        <begin position="1"/>
        <end position="32"/>
    </location>
</feature>
<evidence type="ECO:0000313" key="3">
    <source>
        <dbReference type="Proteomes" id="UP000297245"/>
    </source>
</evidence>
<gene>
    <name evidence="2" type="ORF">K435DRAFT_574507</name>
</gene>
<sequence length="76" mass="8415">YMIPKLHILGHLVKCQLAFLLSFVYGAGQTDAEGIEWVWSGLGPVATSIKEMGPGSHHDTLEDHIGHWNWCKCIGL</sequence>
<feature type="non-terminal residue" evidence="2">
    <location>
        <position position="76"/>
    </location>
</feature>
<keyword evidence="3" id="KW-1185">Reference proteome</keyword>
<evidence type="ECO:0000313" key="2">
    <source>
        <dbReference type="EMBL" id="THU96579.1"/>
    </source>
</evidence>
<evidence type="ECO:0000256" key="1">
    <source>
        <dbReference type="SAM" id="SignalP"/>
    </source>
</evidence>
<feature type="non-terminal residue" evidence="2">
    <location>
        <position position="1"/>
    </location>
</feature>
<accession>A0A4S8M359</accession>
<dbReference type="OrthoDB" id="3257768at2759"/>
<keyword evidence="1" id="KW-0732">Signal</keyword>
<proteinExistence type="predicted"/>
<organism evidence="2 3">
    <name type="scientific">Dendrothele bispora (strain CBS 962.96)</name>
    <dbReference type="NCBI Taxonomy" id="1314807"/>
    <lineage>
        <taxon>Eukaryota</taxon>
        <taxon>Fungi</taxon>
        <taxon>Dikarya</taxon>
        <taxon>Basidiomycota</taxon>
        <taxon>Agaricomycotina</taxon>
        <taxon>Agaricomycetes</taxon>
        <taxon>Agaricomycetidae</taxon>
        <taxon>Agaricales</taxon>
        <taxon>Agaricales incertae sedis</taxon>
        <taxon>Dendrothele</taxon>
    </lineage>
</organism>
<dbReference type="InterPro" id="IPR040521">
    <property type="entry name" value="KDZ"/>
</dbReference>
<dbReference type="Proteomes" id="UP000297245">
    <property type="component" value="Unassembled WGS sequence"/>
</dbReference>
<dbReference type="AlphaFoldDB" id="A0A4S8M359"/>
<feature type="chain" id="PRO_5020395460" evidence="1">
    <location>
        <begin position="33"/>
        <end position="76"/>
    </location>
</feature>
<dbReference type="EMBL" id="ML179174">
    <property type="protein sequence ID" value="THU96579.1"/>
    <property type="molecule type" value="Genomic_DNA"/>
</dbReference>
<dbReference type="Pfam" id="PF18758">
    <property type="entry name" value="KDZ"/>
    <property type="match status" value="1"/>
</dbReference>